<keyword evidence="4" id="KW-1185">Reference proteome</keyword>
<sequence length="260" mass="28336">MGITGLIWLAIVAGWLAYLVPRFVLHKDPRLTVRDTRMSDFTESMRIVRHGKGPAKPDFSELNDPALQISTPLQRNAVMFEVRRAAQIAARRRRLGFAGSLVLMVASVVIAAATSAPWWLSLVGVALLGVFVVVSRISVRTVDAMIDEKLDSVYQDQDWSEDTVAVNTVDLTDVHNEDTEISISLELPVASSIGSLWEPIAITPPTYVSKPLVPRSVRTIDLSAPVPPVAAPQMPVVAEAPQVEGRGDEEQGDRPRAVGE</sequence>
<evidence type="ECO:0000256" key="2">
    <source>
        <dbReference type="SAM" id="Phobius"/>
    </source>
</evidence>
<dbReference type="Proteomes" id="UP000263928">
    <property type="component" value="Unassembled WGS sequence"/>
</dbReference>
<dbReference type="RefSeq" id="WP_126464272.1">
    <property type="nucleotide sequence ID" value="NZ_LR134442.1"/>
</dbReference>
<name>A0A383S7M7_9ACTN</name>
<organism evidence="3 4">
    <name type="scientific">Propionibacterium australiense</name>
    <dbReference type="NCBI Taxonomy" id="119981"/>
    <lineage>
        <taxon>Bacteria</taxon>
        <taxon>Bacillati</taxon>
        <taxon>Actinomycetota</taxon>
        <taxon>Actinomycetes</taxon>
        <taxon>Propionibacteriales</taxon>
        <taxon>Propionibacteriaceae</taxon>
        <taxon>Propionibacterium</taxon>
    </lineage>
</organism>
<feature type="transmembrane region" description="Helical" evidence="2">
    <location>
        <begin position="6"/>
        <end position="25"/>
    </location>
</feature>
<keyword evidence="2" id="KW-0812">Transmembrane</keyword>
<reference evidence="4" key="1">
    <citation type="submission" date="2018-08" db="EMBL/GenBank/DDBJ databases">
        <authorList>
            <person name="Hornung B."/>
        </authorList>
    </citation>
    <scope>NUCLEOTIDE SEQUENCE [LARGE SCALE GENOMIC DNA]</scope>
</reference>
<evidence type="ECO:0000313" key="3">
    <source>
        <dbReference type="EMBL" id="SYZ33843.1"/>
    </source>
</evidence>
<feature type="transmembrane region" description="Helical" evidence="2">
    <location>
        <begin position="95"/>
        <end position="113"/>
    </location>
</feature>
<evidence type="ECO:0000313" key="4">
    <source>
        <dbReference type="Proteomes" id="UP000263928"/>
    </source>
</evidence>
<proteinExistence type="predicted"/>
<feature type="compositionally biased region" description="Low complexity" evidence="1">
    <location>
        <begin position="231"/>
        <end position="243"/>
    </location>
</feature>
<feature type="region of interest" description="Disordered" evidence="1">
    <location>
        <begin position="228"/>
        <end position="260"/>
    </location>
</feature>
<keyword evidence="2" id="KW-1133">Transmembrane helix</keyword>
<accession>A0A383S7M7</accession>
<feature type="compositionally biased region" description="Basic and acidic residues" evidence="1">
    <location>
        <begin position="245"/>
        <end position="260"/>
    </location>
</feature>
<dbReference type="AlphaFoldDB" id="A0A383S7M7"/>
<dbReference type="EMBL" id="UNQJ01000013">
    <property type="protein sequence ID" value="SYZ33843.1"/>
    <property type="molecule type" value="Genomic_DNA"/>
</dbReference>
<evidence type="ECO:0000256" key="1">
    <source>
        <dbReference type="SAM" id="MobiDB-lite"/>
    </source>
</evidence>
<protein>
    <submittedName>
        <fullName evidence="3">MFS transporter-like protein</fullName>
    </submittedName>
</protein>
<keyword evidence="2" id="KW-0472">Membrane</keyword>
<gene>
    <name evidence="3" type="ORF">PROPAUS_1797</name>
</gene>
<feature type="transmembrane region" description="Helical" evidence="2">
    <location>
        <begin position="119"/>
        <end position="139"/>
    </location>
</feature>
<dbReference type="OrthoDB" id="3218604at2"/>